<dbReference type="EC" id="5.6.2.4" evidence="10"/>
<dbReference type="GO" id="GO:0016787">
    <property type="term" value="F:hydrolase activity"/>
    <property type="evidence" value="ECO:0007669"/>
    <property type="project" value="UniProtKB-KW"/>
</dbReference>
<comment type="catalytic activity">
    <reaction evidence="9">
        <text>Couples ATP hydrolysis with the unwinding of duplex DNA by translocating in the 3'-5' direction.</text>
        <dbReference type="EC" id="5.6.2.4"/>
    </reaction>
</comment>
<evidence type="ECO:0000256" key="4">
    <source>
        <dbReference type="ARBA" id="ARBA00022801"/>
    </source>
</evidence>
<protein>
    <recommendedName>
        <fullName evidence="11">ATP-dependent DNA helicase RecQ</fullName>
        <ecNumber evidence="10">5.6.2.4</ecNumber>
    </recommendedName>
    <alternativeName>
        <fullName evidence="12">DNA 3'-5' helicase RecQ</fullName>
    </alternativeName>
</protein>
<dbReference type="Pfam" id="PF00270">
    <property type="entry name" value="DEAD"/>
    <property type="match status" value="1"/>
</dbReference>
<dbReference type="InterPro" id="IPR011545">
    <property type="entry name" value="DEAD/DEAH_box_helicase_dom"/>
</dbReference>
<dbReference type="Pfam" id="PF00271">
    <property type="entry name" value="Helicase_C"/>
    <property type="match status" value="1"/>
</dbReference>
<gene>
    <name evidence="15" type="primary">recQ_3</name>
    <name evidence="15" type="ORF">ElP_52070</name>
</gene>
<dbReference type="InterPro" id="IPR027417">
    <property type="entry name" value="P-loop_NTPase"/>
</dbReference>
<evidence type="ECO:0000259" key="13">
    <source>
        <dbReference type="PROSITE" id="PS51192"/>
    </source>
</evidence>
<dbReference type="RefSeq" id="WP_145274836.1">
    <property type="nucleotide sequence ID" value="NZ_CP036426.1"/>
</dbReference>
<dbReference type="GO" id="GO:0005737">
    <property type="term" value="C:cytoplasm"/>
    <property type="evidence" value="ECO:0007669"/>
    <property type="project" value="TreeGrafter"/>
</dbReference>
<dbReference type="KEGG" id="tpla:ElP_52070"/>
<sequence>MSIIVSPQERLSLRSKLREHFGFKRFRLGQEEAIASAMQGKDTVVVMPTGSGKSLCYQLPGLALEGTTVVVSPLLALMKDQADALARRGFPVAEVNSTLNDRQSKLAEEAIEVGLPEFIFTTPERMADPEFREVLKRRKLDLFVIDEAHCISQWGHDFRPDYLDLGHAIDDLGKPPVLAMTATATPEVIDDIVESLHIPDAELVHTGFYRPNLSLSVQRADGEEAKRNALLHLLSGAEGTGIVYCATVKAVEELTAFLESLGLPVTCYHGRLSQKRRAESQDRFMRGEVRAMIATNAFGLGIDKPDIRFVVHYHVPGTIEAYYQEFGRAGRDGEAARGILIYDPADRALQSFFRGKLPDAEDLINAHHTVARLADEPEAPNLSDLMKISPLPKTRLRVCLSMLIRFGLVREEKGRRYRTVRAELMPGEARRLASRFREREERGKLKQHQMVEYAESRSCRWAGLLDYFGNEELPGQACGHCDRCEGLVDRAQVSEAG</sequence>
<dbReference type="GO" id="GO:0043138">
    <property type="term" value="F:3'-5' DNA helicase activity"/>
    <property type="evidence" value="ECO:0007669"/>
    <property type="project" value="UniProtKB-EC"/>
</dbReference>
<evidence type="ECO:0000259" key="14">
    <source>
        <dbReference type="PROSITE" id="PS51194"/>
    </source>
</evidence>
<accession>A0A518H8U5</accession>
<dbReference type="Proteomes" id="UP000317835">
    <property type="component" value="Chromosome"/>
</dbReference>
<dbReference type="GO" id="GO:0043590">
    <property type="term" value="C:bacterial nucleoid"/>
    <property type="evidence" value="ECO:0007669"/>
    <property type="project" value="TreeGrafter"/>
</dbReference>
<dbReference type="PANTHER" id="PTHR13710">
    <property type="entry name" value="DNA HELICASE RECQ FAMILY MEMBER"/>
    <property type="match status" value="1"/>
</dbReference>
<dbReference type="SMART" id="SM00487">
    <property type="entry name" value="DEXDc"/>
    <property type="match status" value="1"/>
</dbReference>
<dbReference type="GO" id="GO:0003677">
    <property type="term" value="F:DNA binding"/>
    <property type="evidence" value="ECO:0007669"/>
    <property type="project" value="UniProtKB-KW"/>
</dbReference>
<dbReference type="Gene3D" id="1.10.10.10">
    <property type="entry name" value="Winged helix-like DNA-binding domain superfamily/Winged helix DNA-binding domain"/>
    <property type="match status" value="1"/>
</dbReference>
<dbReference type="InterPro" id="IPR032284">
    <property type="entry name" value="RecQ_Zn-bd"/>
</dbReference>
<evidence type="ECO:0000256" key="1">
    <source>
        <dbReference type="ARBA" id="ARBA00005446"/>
    </source>
</evidence>
<dbReference type="PANTHER" id="PTHR13710:SF105">
    <property type="entry name" value="ATP-DEPENDENT DNA HELICASE Q1"/>
    <property type="match status" value="1"/>
</dbReference>
<dbReference type="OrthoDB" id="9763310at2"/>
<keyword evidence="8" id="KW-0413">Isomerase</keyword>
<dbReference type="SUPFAM" id="SSF52540">
    <property type="entry name" value="P-loop containing nucleoside triphosphate hydrolases"/>
    <property type="match status" value="1"/>
</dbReference>
<comment type="similarity">
    <text evidence="1">Belongs to the helicase family. RecQ subfamily.</text>
</comment>
<proteinExistence type="inferred from homology"/>
<dbReference type="CDD" id="cd17920">
    <property type="entry name" value="DEXHc_RecQ"/>
    <property type="match status" value="1"/>
</dbReference>
<evidence type="ECO:0000256" key="8">
    <source>
        <dbReference type="ARBA" id="ARBA00023235"/>
    </source>
</evidence>
<dbReference type="GO" id="GO:0006281">
    <property type="term" value="P:DNA repair"/>
    <property type="evidence" value="ECO:0007669"/>
    <property type="project" value="TreeGrafter"/>
</dbReference>
<dbReference type="Pfam" id="PF16124">
    <property type="entry name" value="RecQ_Zn_bind"/>
    <property type="match status" value="1"/>
</dbReference>
<evidence type="ECO:0000256" key="11">
    <source>
        <dbReference type="ARBA" id="ARBA00044535"/>
    </source>
</evidence>
<dbReference type="AlphaFoldDB" id="A0A518H8U5"/>
<reference evidence="15 16" key="1">
    <citation type="submission" date="2019-02" db="EMBL/GenBank/DDBJ databases">
        <title>Deep-cultivation of Planctomycetes and their phenomic and genomic characterization uncovers novel biology.</title>
        <authorList>
            <person name="Wiegand S."/>
            <person name="Jogler M."/>
            <person name="Boedeker C."/>
            <person name="Pinto D."/>
            <person name="Vollmers J."/>
            <person name="Rivas-Marin E."/>
            <person name="Kohn T."/>
            <person name="Peeters S.H."/>
            <person name="Heuer A."/>
            <person name="Rast P."/>
            <person name="Oberbeckmann S."/>
            <person name="Bunk B."/>
            <person name="Jeske O."/>
            <person name="Meyerdierks A."/>
            <person name="Storesund J.E."/>
            <person name="Kallscheuer N."/>
            <person name="Luecker S."/>
            <person name="Lage O.M."/>
            <person name="Pohl T."/>
            <person name="Merkel B.J."/>
            <person name="Hornburger P."/>
            <person name="Mueller R.-W."/>
            <person name="Bruemmer F."/>
            <person name="Labrenz M."/>
            <person name="Spormann A.M."/>
            <person name="Op den Camp H."/>
            <person name="Overmann J."/>
            <person name="Amann R."/>
            <person name="Jetten M.S.M."/>
            <person name="Mascher T."/>
            <person name="Medema M.H."/>
            <person name="Devos D.P."/>
            <person name="Kaster A.-K."/>
            <person name="Ovreas L."/>
            <person name="Rohde M."/>
            <person name="Galperin M.Y."/>
            <person name="Jogler C."/>
        </authorList>
    </citation>
    <scope>NUCLEOTIDE SEQUENCE [LARGE SCALE GENOMIC DNA]</scope>
    <source>
        <strain evidence="15 16">ElP</strain>
    </source>
</reference>
<feature type="domain" description="Helicase C-terminal" evidence="14">
    <location>
        <begin position="229"/>
        <end position="378"/>
    </location>
</feature>
<keyword evidence="4 15" id="KW-0378">Hydrolase</keyword>
<keyword evidence="2" id="KW-0479">Metal-binding</keyword>
<dbReference type="GO" id="GO:0005524">
    <property type="term" value="F:ATP binding"/>
    <property type="evidence" value="ECO:0007669"/>
    <property type="project" value="UniProtKB-KW"/>
</dbReference>
<evidence type="ECO:0000256" key="3">
    <source>
        <dbReference type="ARBA" id="ARBA00022741"/>
    </source>
</evidence>
<keyword evidence="16" id="KW-1185">Reference proteome</keyword>
<dbReference type="PROSITE" id="PS51192">
    <property type="entry name" value="HELICASE_ATP_BIND_1"/>
    <property type="match status" value="1"/>
</dbReference>
<keyword evidence="6" id="KW-0067">ATP-binding</keyword>
<dbReference type="NCBIfam" id="TIGR00614">
    <property type="entry name" value="recQ_fam"/>
    <property type="match status" value="1"/>
</dbReference>
<name>A0A518H8U5_9BACT</name>
<evidence type="ECO:0000256" key="5">
    <source>
        <dbReference type="ARBA" id="ARBA00022806"/>
    </source>
</evidence>
<feature type="domain" description="Helicase ATP-binding" evidence="13">
    <location>
        <begin position="34"/>
        <end position="202"/>
    </location>
</feature>
<dbReference type="GO" id="GO:0006310">
    <property type="term" value="P:DNA recombination"/>
    <property type="evidence" value="ECO:0007669"/>
    <property type="project" value="InterPro"/>
</dbReference>
<dbReference type="InterPro" id="IPR001650">
    <property type="entry name" value="Helicase_C-like"/>
</dbReference>
<dbReference type="InterPro" id="IPR036388">
    <property type="entry name" value="WH-like_DNA-bd_sf"/>
</dbReference>
<keyword evidence="7" id="KW-0238">DNA-binding</keyword>
<keyword evidence="3" id="KW-0547">Nucleotide-binding</keyword>
<evidence type="ECO:0000256" key="9">
    <source>
        <dbReference type="ARBA" id="ARBA00034617"/>
    </source>
</evidence>
<organism evidence="15 16">
    <name type="scientific">Tautonia plasticadhaerens</name>
    <dbReference type="NCBI Taxonomy" id="2527974"/>
    <lineage>
        <taxon>Bacteria</taxon>
        <taxon>Pseudomonadati</taxon>
        <taxon>Planctomycetota</taxon>
        <taxon>Planctomycetia</taxon>
        <taxon>Isosphaerales</taxon>
        <taxon>Isosphaeraceae</taxon>
        <taxon>Tautonia</taxon>
    </lineage>
</organism>
<dbReference type="GO" id="GO:0046872">
    <property type="term" value="F:metal ion binding"/>
    <property type="evidence" value="ECO:0007669"/>
    <property type="project" value="UniProtKB-KW"/>
</dbReference>
<dbReference type="GO" id="GO:0030894">
    <property type="term" value="C:replisome"/>
    <property type="evidence" value="ECO:0007669"/>
    <property type="project" value="TreeGrafter"/>
</dbReference>
<dbReference type="Gene3D" id="3.40.50.300">
    <property type="entry name" value="P-loop containing nucleotide triphosphate hydrolases"/>
    <property type="match status" value="2"/>
</dbReference>
<evidence type="ECO:0000256" key="10">
    <source>
        <dbReference type="ARBA" id="ARBA00034808"/>
    </source>
</evidence>
<dbReference type="InterPro" id="IPR004589">
    <property type="entry name" value="DNA_helicase_ATP-dep_RecQ"/>
</dbReference>
<dbReference type="EMBL" id="CP036426">
    <property type="protein sequence ID" value="QDV37272.1"/>
    <property type="molecule type" value="Genomic_DNA"/>
</dbReference>
<dbReference type="InterPro" id="IPR014001">
    <property type="entry name" value="Helicase_ATP-bd"/>
</dbReference>
<evidence type="ECO:0000256" key="2">
    <source>
        <dbReference type="ARBA" id="ARBA00022723"/>
    </source>
</evidence>
<dbReference type="SMART" id="SM00490">
    <property type="entry name" value="HELICc"/>
    <property type="match status" value="1"/>
</dbReference>
<dbReference type="FunFam" id="3.40.50.300:FF:001389">
    <property type="entry name" value="ATP-dependent DNA helicase RecQ"/>
    <property type="match status" value="1"/>
</dbReference>
<evidence type="ECO:0000256" key="6">
    <source>
        <dbReference type="ARBA" id="ARBA00022840"/>
    </source>
</evidence>
<keyword evidence="5 15" id="KW-0347">Helicase</keyword>
<evidence type="ECO:0000256" key="12">
    <source>
        <dbReference type="ARBA" id="ARBA00044550"/>
    </source>
</evidence>
<dbReference type="PROSITE" id="PS51194">
    <property type="entry name" value="HELICASE_CTER"/>
    <property type="match status" value="1"/>
</dbReference>
<dbReference type="GO" id="GO:0009378">
    <property type="term" value="F:four-way junction helicase activity"/>
    <property type="evidence" value="ECO:0007669"/>
    <property type="project" value="TreeGrafter"/>
</dbReference>
<evidence type="ECO:0000256" key="7">
    <source>
        <dbReference type="ARBA" id="ARBA00023125"/>
    </source>
</evidence>
<evidence type="ECO:0000313" key="15">
    <source>
        <dbReference type="EMBL" id="QDV37272.1"/>
    </source>
</evidence>
<evidence type="ECO:0000313" key="16">
    <source>
        <dbReference type="Proteomes" id="UP000317835"/>
    </source>
</evidence>